<evidence type="ECO:0000313" key="2">
    <source>
        <dbReference type="EMBL" id="KAF2645058.1"/>
    </source>
</evidence>
<dbReference type="Gene3D" id="1.20.1280.50">
    <property type="match status" value="1"/>
</dbReference>
<name>A0A6A6SF71_9PLEO</name>
<dbReference type="Pfam" id="PF12937">
    <property type="entry name" value="F-box-like"/>
    <property type="match status" value="1"/>
</dbReference>
<dbReference type="SUPFAM" id="SSF81383">
    <property type="entry name" value="F-box domain"/>
    <property type="match status" value="1"/>
</dbReference>
<reference evidence="2" key="1">
    <citation type="journal article" date="2020" name="Stud. Mycol.">
        <title>101 Dothideomycetes genomes: a test case for predicting lifestyles and emergence of pathogens.</title>
        <authorList>
            <person name="Haridas S."/>
            <person name="Albert R."/>
            <person name="Binder M."/>
            <person name="Bloem J."/>
            <person name="Labutti K."/>
            <person name="Salamov A."/>
            <person name="Andreopoulos B."/>
            <person name="Baker S."/>
            <person name="Barry K."/>
            <person name="Bills G."/>
            <person name="Bluhm B."/>
            <person name="Cannon C."/>
            <person name="Castanera R."/>
            <person name="Culley D."/>
            <person name="Daum C."/>
            <person name="Ezra D."/>
            <person name="Gonzalez J."/>
            <person name="Henrissat B."/>
            <person name="Kuo A."/>
            <person name="Liang C."/>
            <person name="Lipzen A."/>
            <person name="Lutzoni F."/>
            <person name="Magnuson J."/>
            <person name="Mondo S."/>
            <person name="Nolan M."/>
            <person name="Ohm R."/>
            <person name="Pangilinan J."/>
            <person name="Park H.-J."/>
            <person name="Ramirez L."/>
            <person name="Alfaro M."/>
            <person name="Sun H."/>
            <person name="Tritt A."/>
            <person name="Yoshinaga Y."/>
            <person name="Zwiers L.-H."/>
            <person name="Turgeon B."/>
            <person name="Goodwin S."/>
            <person name="Spatafora J."/>
            <person name="Crous P."/>
            <person name="Grigoriev I."/>
        </authorList>
    </citation>
    <scope>NUCLEOTIDE SEQUENCE</scope>
    <source>
        <strain evidence="2">CBS 473.64</strain>
    </source>
</reference>
<sequence>MGDADLIRSFRALQNSESRKEALGALLRELSPYEWRFTHHLLAQRSWCCDIVASLPLELVAHIFSHVDTAAPFRLQQVSTRWRTILRSLDVLKPNLNAWYDDTSHLEAFDYGQCRKRAEDAHRFRSGKYAKLSSVPVETLPLESILVEDTLVSRCPSYRSILVENLRTGESWKGQGSARELITYTAASEEIVAFTTSSSTCYVTNVAGEQKRKFKLHGSMFKTAPVCSGRTIICAGFSENYAEIYMWNFDTQKGSSFRIGRDQPLFASHNNE</sequence>
<dbReference type="OrthoDB" id="5295250at2759"/>
<dbReference type="CDD" id="cd09917">
    <property type="entry name" value="F-box_SF"/>
    <property type="match status" value="1"/>
</dbReference>
<keyword evidence="3" id="KW-1185">Reference proteome</keyword>
<gene>
    <name evidence="2" type="ORF">P280DRAFT_391489</name>
</gene>
<evidence type="ECO:0000259" key="1">
    <source>
        <dbReference type="PROSITE" id="PS50181"/>
    </source>
</evidence>
<dbReference type="PROSITE" id="PS50181">
    <property type="entry name" value="FBOX"/>
    <property type="match status" value="1"/>
</dbReference>
<dbReference type="InterPro" id="IPR036047">
    <property type="entry name" value="F-box-like_dom_sf"/>
</dbReference>
<organism evidence="2 3">
    <name type="scientific">Massarina eburnea CBS 473.64</name>
    <dbReference type="NCBI Taxonomy" id="1395130"/>
    <lineage>
        <taxon>Eukaryota</taxon>
        <taxon>Fungi</taxon>
        <taxon>Dikarya</taxon>
        <taxon>Ascomycota</taxon>
        <taxon>Pezizomycotina</taxon>
        <taxon>Dothideomycetes</taxon>
        <taxon>Pleosporomycetidae</taxon>
        <taxon>Pleosporales</taxon>
        <taxon>Massarineae</taxon>
        <taxon>Massarinaceae</taxon>
        <taxon>Massarina</taxon>
    </lineage>
</organism>
<dbReference type="InterPro" id="IPR001810">
    <property type="entry name" value="F-box_dom"/>
</dbReference>
<proteinExistence type="predicted"/>
<dbReference type="Proteomes" id="UP000799753">
    <property type="component" value="Unassembled WGS sequence"/>
</dbReference>
<evidence type="ECO:0000313" key="3">
    <source>
        <dbReference type="Proteomes" id="UP000799753"/>
    </source>
</evidence>
<dbReference type="EMBL" id="MU006778">
    <property type="protein sequence ID" value="KAF2645058.1"/>
    <property type="molecule type" value="Genomic_DNA"/>
</dbReference>
<protein>
    <recommendedName>
        <fullName evidence="1">F-box domain-containing protein</fullName>
    </recommendedName>
</protein>
<feature type="domain" description="F-box" evidence="1">
    <location>
        <begin position="49"/>
        <end position="96"/>
    </location>
</feature>
<dbReference type="AlphaFoldDB" id="A0A6A6SF71"/>
<accession>A0A6A6SF71</accession>
<dbReference type="SMART" id="SM00256">
    <property type="entry name" value="FBOX"/>
    <property type="match status" value="1"/>
</dbReference>